<dbReference type="EMBL" id="CP047418">
    <property type="protein sequence ID" value="QLL78263.1"/>
    <property type="molecule type" value="Genomic_DNA"/>
</dbReference>
<evidence type="ECO:0000313" key="2">
    <source>
        <dbReference type="Proteomes" id="UP000510886"/>
    </source>
</evidence>
<organism evidence="1 2">
    <name type="scientific">Ligilactobacillus saerimneri</name>
    <dbReference type="NCBI Taxonomy" id="228229"/>
    <lineage>
        <taxon>Bacteria</taxon>
        <taxon>Bacillati</taxon>
        <taxon>Bacillota</taxon>
        <taxon>Bacilli</taxon>
        <taxon>Lactobacillales</taxon>
        <taxon>Lactobacillaceae</taxon>
        <taxon>Ligilactobacillus</taxon>
    </lineage>
</organism>
<name>A0A7H9EKL9_9LACO</name>
<dbReference type="Gene3D" id="3.40.30.10">
    <property type="entry name" value="Glutaredoxin"/>
    <property type="match status" value="1"/>
</dbReference>
<dbReference type="Pfam" id="PF13743">
    <property type="entry name" value="Thioredoxin_5"/>
    <property type="match status" value="1"/>
</dbReference>
<gene>
    <name evidence="1" type="ORF">GTO87_06395</name>
</gene>
<accession>A0A7H9EKL9</accession>
<reference evidence="1 2" key="1">
    <citation type="submission" date="2020-01" db="EMBL/GenBank/DDBJ databases">
        <title>Complete and circular genome sequences of six lactobacillus isolates from horses.</title>
        <authorList>
            <person name="Hassan H.M."/>
        </authorList>
    </citation>
    <scope>NUCLEOTIDE SEQUENCE [LARGE SCALE GENOMIC DNA]</scope>
    <source>
        <strain evidence="1 2">1A</strain>
    </source>
</reference>
<dbReference type="InterPro" id="IPR036249">
    <property type="entry name" value="Thioredoxin-like_sf"/>
</dbReference>
<sequence>MLEVYLFVNPIGKICYQAEKDLLELVNHTSQKIRFRFITLMSLKTIETVMLRHHLALDNLEARNDLSQQIYQSAIDYKAACFQGKERGCQFLLSVQKQVGVEKQPYSDAVAKKAAAVAHLDWEMFSQDRNSPLAVASFHKDQKVAAEMNVTDHPTIVVCDPINDTCAFSFQGTGAIKALATYLAEKETGTDSVAGTFPLPHN</sequence>
<dbReference type="Proteomes" id="UP000510886">
    <property type="component" value="Chromosome"/>
</dbReference>
<protein>
    <submittedName>
        <fullName evidence="1">DsbA family protein</fullName>
    </submittedName>
</protein>
<dbReference type="RefSeq" id="WP_180848528.1">
    <property type="nucleotide sequence ID" value="NZ_CP047418.1"/>
</dbReference>
<dbReference type="SUPFAM" id="SSF52833">
    <property type="entry name" value="Thioredoxin-like"/>
    <property type="match status" value="1"/>
</dbReference>
<proteinExistence type="predicted"/>
<dbReference type="KEGG" id="lsw:GTO87_06395"/>
<dbReference type="AlphaFoldDB" id="A0A7H9EKL9"/>
<evidence type="ECO:0000313" key="1">
    <source>
        <dbReference type="EMBL" id="QLL78263.1"/>
    </source>
</evidence>